<accession>A0A5E4UGG5</accession>
<feature type="transmembrane region" description="Helical" evidence="5">
    <location>
        <begin position="162"/>
        <end position="181"/>
    </location>
</feature>
<feature type="transmembrane region" description="Helical" evidence="5">
    <location>
        <begin position="279"/>
        <end position="298"/>
    </location>
</feature>
<feature type="transmembrane region" description="Helical" evidence="5">
    <location>
        <begin position="138"/>
        <end position="155"/>
    </location>
</feature>
<protein>
    <submittedName>
        <fullName evidence="7">Membrane protein</fullName>
    </submittedName>
</protein>
<feature type="transmembrane region" description="Helical" evidence="5">
    <location>
        <begin position="245"/>
        <end position="267"/>
    </location>
</feature>
<keyword evidence="3 5" id="KW-1133">Transmembrane helix</keyword>
<dbReference type="PANTHER" id="PTHR22911:SF6">
    <property type="entry name" value="SOLUTE CARRIER FAMILY 35 MEMBER G1"/>
    <property type="match status" value="1"/>
</dbReference>
<feature type="transmembrane region" description="Helical" evidence="5">
    <location>
        <begin position="304"/>
        <end position="321"/>
    </location>
</feature>
<evidence type="ECO:0000259" key="6">
    <source>
        <dbReference type="Pfam" id="PF00892"/>
    </source>
</evidence>
<dbReference type="GO" id="GO:0016020">
    <property type="term" value="C:membrane"/>
    <property type="evidence" value="ECO:0007669"/>
    <property type="project" value="UniProtKB-SubCell"/>
</dbReference>
<dbReference type="InterPro" id="IPR037185">
    <property type="entry name" value="EmrE-like"/>
</dbReference>
<dbReference type="PANTHER" id="PTHR22911">
    <property type="entry name" value="ACYL-MALONYL CONDENSING ENZYME-RELATED"/>
    <property type="match status" value="1"/>
</dbReference>
<keyword evidence="4 5" id="KW-0472">Membrane</keyword>
<feature type="transmembrane region" description="Helical" evidence="5">
    <location>
        <begin position="76"/>
        <end position="96"/>
    </location>
</feature>
<dbReference type="EMBL" id="CABPSJ010000002">
    <property type="protein sequence ID" value="VVD99077.1"/>
    <property type="molecule type" value="Genomic_DNA"/>
</dbReference>
<evidence type="ECO:0000256" key="4">
    <source>
        <dbReference type="ARBA" id="ARBA00023136"/>
    </source>
</evidence>
<sequence length="328" mass="35270">MGPPFSLESSPCFNDDPAATIYAARVTRVQHKTRLFAVNRPQFAMQSLWMLVSAFMFTLMGLFIKLAANEYNTGEIVLYRSLIGVIVLLAITGMRGQTLRTRHLGAHVKRSTAGVISLGLWFYSLTQLPLSTAMTLNYMSPIWISLIVMATAAMRGSLRTDFRLVAAIFAGFVGVALLLQPTIDSQAWGGGVAGVVSGVFSAVAYMQVKELGAAGEPDWRIVFYFSLGGVLLGLGWVAVEGMHALTWRGTALMLGIGLAALIAQTALTRAFSLGNTLVTANLQYSGVIFATLVSMLVWDDWPALAGWIGMLLIVVSGMTALRRPSAPA</sequence>
<evidence type="ECO:0000313" key="8">
    <source>
        <dbReference type="Proteomes" id="UP000337189"/>
    </source>
</evidence>
<reference evidence="7 8" key="1">
    <citation type="submission" date="2019-08" db="EMBL/GenBank/DDBJ databases">
        <authorList>
            <person name="Peeters C."/>
        </authorList>
    </citation>
    <scope>NUCLEOTIDE SEQUENCE [LARGE SCALE GENOMIC DNA]</scope>
    <source>
        <strain evidence="7 8">LMG 31110</strain>
    </source>
</reference>
<dbReference type="SUPFAM" id="SSF103481">
    <property type="entry name" value="Multidrug resistance efflux transporter EmrE"/>
    <property type="match status" value="2"/>
</dbReference>
<evidence type="ECO:0000313" key="7">
    <source>
        <dbReference type="EMBL" id="VVD99077.1"/>
    </source>
</evidence>
<evidence type="ECO:0000256" key="5">
    <source>
        <dbReference type="SAM" id="Phobius"/>
    </source>
</evidence>
<dbReference type="AlphaFoldDB" id="A0A5E4UGG5"/>
<comment type="subcellular location">
    <subcellularLocation>
        <location evidence="1">Membrane</location>
        <topology evidence="1">Multi-pass membrane protein</topology>
    </subcellularLocation>
</comment>
<keyword evidence="2 5" id="KW-0812">Transmembrane</keyword>
<gene>
    <name evidence="7" type="ORF">PCO31110_02047</name>
</gene>
<organism evidence="7 8">
    <name type="scientific">Pandoraea communis</name>
    <dbReference type="NCBI Taxonomy" id="2508297"/>
    <lineage>
        <taxon>Bacteria</taxon>
        <taxon>Pseudomonadati</taxon>
        <taxon>Pseudomonadota</taxon>
        <taxon>Betaproteobacteria</taxon>
        <taxon>Burkholderiales</taxon>
        <taxon>Burkholderiaceae</taxon>
        <taxon>Pandoraea</taxon>
    </lineage>
</organism>
<evidence type="ECO:0000256" key="1">
    <source>
        <dbReference type="ARBA" id="ARBA00004141"/>
    </source>
</evidence>
<name>A0A5E4UGG5_9BURK</name>
<dbReference type="InterPro" id="IPR000620">
    <property type="entry name" value="EamA_dom"/>
</dbReference>
<feature type="domain" description="EamA" evidence="6">
    <location>
        <begin position="48"/>
        <end position="179"/>
    </location>
</feature>
<evidence type="ECO:0000256" key="3">
    <source>
        <dbReference type="ARBA" id="ARBA00022989"/>
    </source>
</evidence>
<dbReference type="Pfam" id="PF00892">
    <property type="entry name" value="EamA"/>
    <property type="match status" value="1"/>
</dbReference>
<feature type="transmembrane region" description="Helical" evidence="5">
    <location>
        <begin position="187"/>
        <end position="208"/>
    </location>
</feature>
<proteinExistence type="predicted"/>
<evidence type="ECO:0000256" key="2">
    <source>
        <dbReference type="ARBA" id="ARBA00022692"/>
    </source>
</evidence>
<feature type="transmembrane region" description="Helical" evidence="5">
    <location>
        <begin position="220"/>
        <end position="239"/>
    </location>
</feature>
<dbReference type="Proteomes" id="UP000337189">
    <property type="component" value="Unassembled WGS sequence"/>
</dbReference>
<feature type="transmembrane region" description="Helical" evidence="5">
    <location>
        <begin position="43"/>
        <end position="64"/>
    </location>
</feature>